<organism evidence="1 2">
    <name type="scientific">Aerophobetes bacterium</name>
    <dbReference type="NCBI Taxonomy" id="2030807"/>
    <lineage>
        <taxon>Bacteria</taxon>
        <taxon>Candidatus Aerophobota</taxon>
    </lineage>
</organism>
<dbReference type="AlphaFoldDB" id="A0A497E1D1"/>
<sequence length="61" mass="7347">MSLKEDIIKIVHNLSDEQQKRLLCWLKTLQKEKIKLPTGKLGMKKPFQREDLYHDVFSHRL</sequence>
<reference evidence="1 2" key="1">
    <citation type="submission" date="2018-06" db="EMBL/GenBank/DDBJ databases">
        <title>Extensive metabolic versatility and redundancy in microbially diverse, dynamic hydrothermal sediments.</title>
        <authorList>
            <person name="Dombrowski N."/>
            <person name="Teske A."/>
            <person name="Baker B.J."/>
        </authorList>
    </citation>
    <scope>NUCLEOTIDE SEQUENCE [LARGE SCALE GENOMIC DNA]</scope>
    <source>
        <strain evidence="1">B47_G16</strain>
    </source>
</reference>
<dbReference type="Proteomes" id="UP000279422">
    <property type="component" value="Unassembled WGS sequence"/>
</dbReference>
<dbReference type="EMBL" id="QMPZ01000209">
    <property type="protein sequence ID" value="RLE06953.1"/>
    <property type="molecule type" value="Genomic_DNA"/>
</dbReference>
<protein>
    <recommendedName>
        <fullName evidence="3">DUF2281 domain-containing protein</fullName>
    </recommendedName>
</protein>
<evidence type="ECO:0008006" key="3">
    <source>
        <dbReference type="Google" id="ProtNLM"/>
    </source>
</evidence>
<comment type="caution">
    <text evidence="1">The sequence shown here is derived from an EMBL/GenBank/DDBJ whole genome shotgun (WGS) entry which is preliminary data.</text>
</comment>
<evidence type="ECO:0000313" key="1">
    <source>
        <dbReference type="EMBL" id="RLE06953.1"/>
    </source>
</evidence>
<proteinExistence type="predicted"/>
<evidence type="ECO:0000313" key="2">
    <source>
        <dbReference type="Proteomes" id="UP000279422"/>
    </source>
</evidence>
<accession>A0A497E1D1</accession>
<gene>
    <name evidence="1" type="ORF">DRJ00_08925</name>
</gene>
<name>A0A497E1D1_UNCAE</name>